<sequence length="840" mass="97095">MMPVSFFEGNRVYDIHGNPYALYIIPNIHYSFLSSVKKTSIINDLEYALNRRADEIHFNLLCRQLSARQISREMREFSEHEGWNEQIQYSVQQLTQIRSFERVNFMAFPLKKREYYKSNQTQFSTTQFSDMIRMLTKELFQRMIQGVVDVKSRLAREEIQLLESELSEHEEQAETLVKHLESSFPGIRPASINEVEWWLKKGYYRGIDDPELKIPYPFPVQVQSKGGRRSIRPIRNTLLTLTEGIIQEGRNHLEIIHPDSSVSYQTFFTTLNAPTDILATYPIGHEWLYGVLEQFDFPIDVSMKVRFEPYIEAREKASRKNKIAKSQVRELKGTETDDAMFGQSEVPDELLDNLEDYDSLRQKFRTKQQSLAYVTTVFAIGAESTEQLEKRVNEFKPRAEEFDHVLVNPTLSMLKMFQSFYPFKDLLPDNWELPMDPGVIAAAVPFGVRTLGDPIGILLGKLLPGRPIFMDPARPMTVLNRSGAILICGTLGSGKTVLLKFLTYNLLLWQAYCFANDPKGDWAFFCEHPFVKPISTLISFTPNSSTLFSPFRLGRSIEECYEAAFGMLELILNPKGQEERNLVLQEAINEVQRRDRWDMFTFAEVLDEFRTTEEDVSLREHADFIFRKLQSLPNHPIARMIFGRDEGKDIFAHKRFVCAITRGLSLPGRGLGKNDWSENERISVAMMYAVATLAIRFLSGLPEGTLKGLAWEEFWYLNMFDRGKQVYNEALRLSRSEKMVVMMASQNPTDINADEKDSDDVTGLFGWKFMLRMESKVQVRYALHNLMDMPDEEPNDWMETFSEEYKNGKGLVRDPEGRIGEVQIEILDPLLLKHCTSTPA</sequence>
<protein>
    <submittedName>
        <fullName evidence="2">ATP-binding protein</fullName>
    </submittedName>
</protein>
<dbReference type="RefSeq" id="WP_261945470.1">
    <property type="nucleotide sequence ID" value="NZ_CALYLO010000010.1"/>
</dbReference>
<keyword evidence="2" id="KW-0547">Nucleotide-binding</keyword>
<keyword evidence="3" id="KW-1185">Reference proteome</keyword>
<name>A0ABM9G929_9BACL</name>
<dbReference type="InterPro" id="IPR027417">
    <property type="entry name" value="P-loop_NTPase"/>
</dbReference>
<reference evidence="2" key="1">
    <citation type="submission" date="2022-06" db="EMBL/GenBank/DDBJ databases">
        <authorList>
            <person name="Dietemann V."/>
            <person name="Ory F."/>
            <person name="Dainat B."/>
            <person name="Oberhansli S."/>
        </authorList>
    </citation>
    <scope>NUCLEOTIDE SEQUENCE</scope>
    <source>
        <strain evidence="2">Ena-SAMPLE-TAB-26-04-2022-14:26:32:270-5432</strain>
    </source>
</reference>
<evidence type="ECO:0000313" key="3">
    <source>
        <dbReference type="Proteomes" id="UP001154322"/>
    </source>
</evidence>
<dbReference type="SUPFAM" id="SSF52540">
    <property type="entry name" value="P-loop containing nucleoside triphosphate hydrolases"/>
    <property type="match status" value="1"/>
</dbReference>
<keyword evidence="2" id="KW-0067">ATP-binding</keyword>
<organism evidence="2 3">
    <name type="scientific">Paenibacillus melissococcoides</name>
    <dbReference type="NCBI Taxonomy" id="2912268"/>
    <lineage>
        <taxon>Bacteria</taxon>
        <taxon>Bacillati</taxon>
        <taxon>Bacillota</taxon>
        <taxon>Bacilli</taxon>
        <taxon>Bacillales</taxon>
        <taxon>Paenibacillaceae</taxon>
        <taxon>Paenibacillus</taxon>
    </lineage>
</organism>
<keyword evidence="1" id="KW-0175">Coiled coil</keyword>
<dbReference type="Gene3D" id="3.40.50.300">
    <property type="entry name" value="P-loop containing nucleotide triphosphate hydrolases"/>
    <property type="match status" value="2"/>
</dbReference>
<dbReference type="PANTHER" id="PTHR30121:SF6">
    <property type="entry name" value="SLR6007 PROTEIN"/>
    <property type="match status" value="1"/>
</dbReference>
<accession>A0ABM9G929</accession>
<proteinExistence type="predicted"/>
<dbReference type="InterPro" id="IPR051162">
    <property type="entry name" value="T4SS_component"/>
</dbReference>
<evidence type="ECO:0000313" key="2">
    <source>
        <dbReference type="EMBL" id="CAH8248469.1"/>
    </source>
</evidence>
<dbReference type="Pfam" id="PF12846">
    <property type="entry name" value="AAA_10"/>
    <property type="match status" value="1"/>
</dbReference>
<dbReference type="PANTHER" id="PTHR30121">
    <property type="entry name" value="UNCHARACTERIZED PROTEIN YJGR-RELATED"/>
    <property type="match status" value="1"/>
</dbReference>
<feature type="coiled-coil region" evidence="1">
    <location>
        <begin position="152"/>
        <end position="179"/>
    </location>
</feature>
<comment type="caution">
    <text evidence="2">The sequence shown here is derived from an EMBL/GenBank/DDBJ whole genome shotgun (WGS) entry which is preliminary data.</text>
</comment>
<evidence type="ECO:0000256" key="1">
    <source>
        <dbReference type="SAM" id="Coils"/>
    </source>
</evidence>
<gene>
    <name evidence="2" type="ORF">WJ0W_007137</name>
</gene>
<dbReference type="EMBL" id="CALYLO010000010">
    <property type="protein sequence ID" value="CAH8248469.1"/>
    <property type="molecule type" value="Genomic_DNA"/>
</dbReference>
<dbReference type="Proteomes" id="UP001154322">
    <property type="component" value="Unassembled WGS sequence"/>
</dbReference>
<dbReference type="GO" id="GO:0005524">
    <property type="term" value="F:ATP binding"/>
    <property type="evidence" value="ECO:0007669"/>
    <property type="project" value="UniProtKB-KW"/>
</dbReference>